<dbReference type="eggNOG" id="ENOG5033I8Z">
    <property type="taxonomic scope" value="Bacteria"/>
</dbReference>
<accession>A0A066U340</accession>
<organism evidence="1 2">
    <name type="scientific">Amycolatopsis rifamycinica</name>
    <dbReference type="NCBI Taxonomy" id="287986"/>
    <lineage>
        <taxon>Bacteria</taxon>
        <taxon>Bacillati</taxon>
        <taxon>Actinomycetota</taxon>
        <taxon>Actinomycetes</taxon>
        <taxon>Pseudonocardiales</taxon>
        <taxon>Pseudonocardiaceae</taxon>
        <taxon>Amycolatopsis</taxon>
    </lineage>
</organism>
<name>A0A066U340_9PSEU</name>
<comment type="caution">
    <text evidence="1">The sequence shown here is derived from an EMBL/GenBank/DDBJ whole genome shotgun (WGS) entry which is preliminary data.</text>
</comment>
<dbReference type="Pfam" id="PF21790">
    <property type="entry name" value="OGG"/>
    <property type="match status" value="1"/>
</dbReference>
<sequence length="155" mass="16906">MLAWGHGIRGYGPFRTGRILAREQAGERLEAALSGLRADAVAPAVLEDCYERFTTTAKVPGLGAAFFTKLLYFSGYRRGRGGIQPLILDRVVAGRLPAAAGPAGKYRTAWWTGTWSAYLRWAANQATRPEFGNEPDRVEMALFTGSWTPAFSAHA</sequence>
<evidence type="ECO:0000313" key="2">
    <source>
        <dbReference type="Proteomes" id="UP000027345"/>
    </source>
</evidence>
<dbReference type="EMBL" id="JMQI01000027">
    <property type="protein sequence ID" value="KDN21515.1"/>
    <property type="molecule type" value="Genomic_DNA"/>
</dbReference>
<protein>
    <submittedName>
        <fullName evidence="1">Uncharacterized protein</fullName>
    </submittedName>
</protein>
<reference evidence="1 2" key="1">
    <citation type="submission" date="2014-05" db="EMBL/GenBank/DDBJ databases">
        <title>Draft genome sequence of Amycolatopsis rifamycinica DSM 46095.</title>
        <authorList>
            <person name="Lal R."/>
            <person name="Saxena A."/>
            <person name="Kumari R."/>
            <person name="Mukherjee U."/>
            <person name="Singh P."/>
            <person name="Sangwan N."/>
            <person name="Mahato N.K."/>
        </authorList>
    </citation>
    <scope>NUCLEOTIDE SEQUENCE [LARGE SCALE GENOMIC DNA]</scope>
    <source>
        <strain evidence="1 2">DSM 46095</strain>
    </source>
</reference>
<keyword evidence="2" id="KW-1185">Reference proteome</keyword>
<proteinExistence type="predicted"/>
<dbReference type="InterPro" id="IPR048868">
    <property type="entry name" value="OGG-like_put"/>
</dbReference>
<dbReference type="AlphaFoldDB" id="A0A066U340"/>
<gene>
    <name evidence="1" type="ORF">DV20_13605</name>
</gene>
<evidence type="ECO:0000313" key="1">
    <source>
        <dbReference type="EMBL" id="KDN21515.1"/>
    </source>
</evidence>
<dbReference type="Proteomes" id="UP000027345">
    <property type="component" value="Unassembled WGS sequence"/>
</dbReference>